<reference evidence="7" key="1">
    <citation type="journal article" date="2020" name="mSystems">
        <title>Genome- and Community-Level Interaction Insights into Carbon Utilization and Element Cycling Functions of Hydrothermarchaeota in Hydrothermal Sediment.</title>
        <authorList>
            <person name="Zhou Z."/>
            <person name="Liu Y."/>
            <person name="Xu W."/>
            <person name="Pan J."/>
            <person name="Luo Z.H."/>
            <person name="Li M."/>
        </authorList>
    </citation>
    <scope>NUCLEOTIDE SEQUENCE [LARGE SCALE GENOMIC DNA]</scope>
    <source>
        <strain evidence="7">SpSt-143</strain>
    </source>
</reference>
<dbReference type="InterPro" id="IPR022642">
    <property type="entry name" value="CheR_C"/>
</dbReference>
<dbReference type="PROSITE" id="PS50123">
    <property type="entry name" value="CHER"/>
    <property type="match status" value="1"/>
</dbReference>
<dbReference type="GO" id="GO:0008983">
    <property type="term" value="F:protein-glutamate O-methyltransferase activity"/>
    <property type="evidence" value="ECO:0007669"/>
    <property type="project" value="UniProtKB-EC"/>
</dbReference>
<dbReference type="EC" id="2.1.1.80" evidence="2"/>
<evidence type="ECO:0000256" key="4">
    <source>
        <dbReference type="ARBA" id="ARBA00022679"/>
    </source>
</evidence>
<keyword evidence="3 7" id="KW-0489">Methyltransferase</keyword>
<evidence type="ECO:0000256" key="3">
    <source>
        <dbReference type="ARBA" id="ARBA00022603"/>
    </source>
</evidence>
<evidence type="ECO:0000313" key="7">
    <source>
        <dbReference type="EMBL" id="HER96003.1"/>
    </source>
</evidence>
<dbReference type="PANTHER" id="PTHR24422">
    <property type="entry name" value="CHEMOTAXIS PROTEIN METHYLTRANSFERASE"/>
    <property type="match status" value="1"/>
</dbReference>
<dbReference type="SUPFAM" id="SSF53335">
    <property type="entry name" value="S-adenosyl-L-methionine-dependent methyltransferases"/>
    <property type="match status" value="1"/>
</dbReference>
<evidence type="ECO:0000259" key="6">
    <source>
        <dbReference type="PROSITE" id="PS50123"/>
    </source>
</evidence>
<dbReference type="EMBL" id="DSGB01000004">
    <property type="protein sequence ID" value="HER96003.1"/>
    <property type="molecule type" value="Genomic_DNA"/>
</dbReference>
<evidence type="ECO:0000256" key="1">
    <source>
        <dbReference type="ARBA" id="ARBA00001541"/>
    </source>
</evidence>
<protein>
    <recommendedName>
        <fullName evidence="2">protein-glutamate O-methyltransferase</fullName>
        <ecNumber evidence="2">2.1.1.80</ecNumber>
    </recommendedName>
</protein>
<comment type="catalytic activity">
    <reaction evidence="1">
        <text>L-glutamyl-[protein] + S-adenosyl-L-methionine = [protein]-L-glutamate 5-O-methyl ester + S-adenosyl-L-homocysteine</text>
        <dbReference type="Rhea" id="RHEA:24452"/>
        <dbReference type="Rhea" id="RHEA-COMP:10208"/>
        <dbReference type="Rhea" id="RHEA-COMP:10311"/>
        <dbReference type="ChEBI" id="CHEBI:29973"/>
        <dbReference type="ChEBI" id="CHEBI:57856"/>
        <dbReference type="ChEBI" id="CHEBI:59789"/>
        <dbReference type="ChEBI" id="CHEBI:82795"/>
        <dbReference type="EC" id="2.1.1.80"/>
    </reaction>
</comment>
<dbReference type="Gene3D" id="1.10.155.10">
    <property type="entry name" value="Chemotaxis receptor methyltransferase CheR, N-terminal domain"/>
    <property type="match status" value="1"/>
</dbReference>
<proteinExistence type="predicted"/>
<dbReference type="InterPro" id="IPR036804">
    <property type="entry name" value="CheR_N_sf"/>
</dbReference>
<accession>A0A7V2B0E2</accession>
<dbReference type="PRINTS" id="PR00996">
    <property type="entry name" value="CHERMTFRASE"/>
</dbReference>
<gene>
    <name evidence="7" type="ORF">ENO59_05745</name>
</gene>
<keyword evidence="4 7" id="KW-0808">Transferase</keyword>
<dbReference type="GO" id="GO:0032259">
    <property type="term" value="P:methylation"/>
    <property type="evidence" value="ECO:0007669"/>
    <property type="project" value="UniProtKB-KW"/>
</dbReference>
<dbReference type="Pfam" id="PF01739">
    <property type="entry name" value="CheR"/>
    <property type="match status" value="1"/>
</dbReference>
<keyword evidence="5" id="KW-0949">S-adenosyl-L-methionine</keyword>
<sequence>MSLLAHLPLTPQQGALSDEDFQQLRDLIYQTTGIFFQENKRYLLESRVRRRLTELKLPSARDYVHLLSNGQSSEELRRLINAITINETFFFRAPGQLEVIENHLVPEWLQLRRPIRIWSAGCSSGEEPYTIALFLRHNLLPRYPQLRFEIIGTDINTEVLQQAQEGLYGSYAIRNLPPEYLQRYFIAAGNYYRLRPEIRQMVQFRVLNLVDTLAMQAMRDFDLIICANVLIYFDDNIKRRVVQSFYRSLVPGGYLFIGFSETLYGISQAFHPVRCGKTIVYRKELQPEETSGN</sequence>
<feature type="domain" description="CheR-type methyltransferase" evidence="6">
    <location>
        <begin position="9"/>
        <end position="286"/>
    </location>
</feature>
<comment type="caution">
    <text evidence="7">The sequence shown here is derived from an EMBL/GenBank/DDBJ whole genome shotgun (WGS) entry which is preliminary data.</text>
</comment>
<dbReference type="AlphaFoldDB" id="A0A7V2B0E2"/>
<dbReference type="PANTHER" id="PTHR24422:SF10">
    <property type="entry name" value="CHEMOTAXIS PROTEIN METHYLTRANSFERASE 2"/>
    <property type="match status" value="1"/>
</dbReference>
<dbReference type="Pfam" id="PF03705">
    <property type="entry name" value="CheR_N"/>
    <property type="match status" value="1"/>
</dbReference>
<dbReference type="InterPro" id="IPR026024">
    <property type="entry name" value="Chemotaxis_MeTrfase_CheR"/>
</dbReference>
<dbReference type="CDD" id="cd02440">
    <property type="entry name" value="AdoMet_MTases"/>
    <property type="match status" value="1"/>
</dbReference>
<evidence type="ECO:0000256" key="2">
    <source>
        <dbReference type="ARBA" id="ARBA00012534"/>
    </source>
</evidence>
<organism evidence="7">
    <name type="scientific">Rhodothermus marinus</name>
    <name type="common">Rhodothermus obamensis</name>
    <dbReference type="NCBI Taxonomy" id="29549"/>
    <lineage>
        <taxon>Bacteria</taxon>
        <taxon>Pseudomonadati</taxon>
        <taxon>Rhodothermota</taxon>
        <taxon>Rhodothermia</taxon>
        <taxon>Rhodothermales</taxon>
        <taxon>Rhodothermaceae</taxon>
        <taxon>Rhodothermus</taxon>
    </lineage>
</organism>
<evidence type="ECO:0000256" key="5">
    <source>
        <dbReference type="ARBA" id="ARBA00022691"/>
    </source>
</evidence>
<dbReference type="SMART" id="SM00138">
    <property type="entry name" value="MeTrc"/>
    <property type="match status" value="1"/>
</dbReference>
<dbReference type="SUPFAM" id="SSF47757">
    <property type="entry name" value="Chemotaxis receptor methyltransferase CheR, N-terminal domain"/>
    <property type="match status" value="1"/>
</dbReference>
<dbReference type="InterPro" id="IPR000780">
    <property type="entry name" value="CheR_MeTrfase"/>
</dbReference>
<dbReference type="InterPro" id="IPR022641">
    <property type="entry name" value="CheR_N"/>
</dbReference>
<dbReference type="InterPro" id="IPR029063">
    <property type="entry name" value="SAM-dependent_MTases_sf"/>
</dbReference>
<name>A0A7V2B0E2_RHOMR</name>
<dbReference type="InterPro" id="IPR050903">
    <property type="entry name" value="Bact_Chemotaxis_MeTrfase"/>
</dbReference>
<dbReference type="PIRSF" id="PIRSF000410">
    <property type="entry name" value="CheR"/>
    <property type="match status" value="1"/>
</dbReference>
<dbReference type="Gene3D" id="3.40.50.150">
    <property type="entry name" value="Vaccinia Virus protein VP39"/>
    <property type="match status" value="1"/>
</dbReference>